<dbReference type="Proteomes" id="UP001189624">
    <property type="component" value="Chromosome 3"/>
</dbReference>
<dbReference type="PANTHER" id="PTHR34570:SF7">
    <property type="entry name" value="GENOME ASSEMBLY, CHROMOSOME: A08"/>
    <property type="match status" value="1"/>
</dbReference>
<gene>
    <name evidence="1" type="ORF">AYBTSS11_LOCUS10289</name>
</gene>
<dbReference type="PANTHER" id="PTHR34570">
    <property type="entry name" value="OS03G0593100 PROTEIN"/>
    <property type="match status" value="1"/>
</dbReference>
<reference evidence="1" key="1">
    <citation type="submission" date="2023-10" db="EMBL/GenBank/DDBJ databases">
        <authorList>
            <person name="Domelevo Entfellner J.-B."/>
        </authorList>
    </citation>
    <scope>NUCLEOTIDE SEQUENCE</scope>
</reference>
<name>A0AA86SJ02_9FABA</name>
<sequence length="134" mass="15679">MRRKIHDPTAVRSSIVLLQERFRQLQRVKEMRKKRELLKMLTREPKHFNSNPTTSQFFHPELVIPSRSPPHVSLSLWPTPQCMQEYNKSTIETPVSNNMRSIDCTRTQSLQASWKNVYDWDSGSDSGVDTSLHL</sequence>
<dbReference type="EMBL" id="OY731400">
    <property type="protein sequence ID" value="CAJ1941480.1"/>
    <property type="molecule type" value="Genomic_DNA"/>
</dbReference>
<evidence type="ECO:0000313" key="1">
    <source>
        <dbReference type="EMBL" id="CAJ1941480.1"/>
    </source>
</evidence>
<dbReference type="Gramene" id="rna-AYBTSS11_LOCUS10289">
    <property type="protein sequence ID" value="CAJ1941480.1"/>
    <property type="gene ID" value="gene-AYBTSS11_LOCUS10289"/>
</dbReference>
<proteinExistence type="predicted"/>
<organism evidence="1 2">
    <name type="scientific">Sphenostylis stenocarpa</name>
    <dbReference type="NCBI Taxonomy" id="92480"/>
    <lineage>
        <taxon>Eukaryota</taxon>
        <taxon>Viridiplantae</taxon>
        <taxon>Streptophyta</taxon>
        <taxon>Embryophyta</taxon>
        <taxon>Tracheophyta</taxon>
        <taxon>Spermatophyta</taxon>
        <taxon>Magnoliopsida</taxon>
        <taxon>eudicotyledons</taxon>
        <taxon>Gunneridae</taxon>
        <taxon>Pentapetalae</taxon>
        <taxon>rosids</taxon>
        <taxon>fabids</taxon>
        <taxon>Fabales</taxon>
        <taxon>Fabaceae</taxon>
        <taxon>Papilionoideae</taxon>
        <taxon>50 kb inversion clade</taxon>
        <taxon>NPAAA clade</taxon>
        <taxon>indigoferoid/millettioid clade</taxon>
        <taxon>Phaseoleae</taxon>
        <taxon>Sphenostylis</taxon>
    </lineage>
</organism>
<accession>A0AA86SJ02</accession>
<protein>
    <submittedName>
        <fullName evidence="1">Uncharacterized protein</fullName>
    </submittedName>
</protein>
<evidence type="ECO:0000313" key="2">
    <source>
        <dbReference type="Proteomes" id="UP001189624"/>
    </source>
</evidence>
<dbReference type="AlphaFoldDB" id="A0AA86SJ02"/>
<keyword evidence="2" id="KW-1185">Reference proteome</keyword>